<keyword evidence="2" id="KW-1185">Reference proteome</keyword>
<evidence type="ECO:0000313" key="1">
    <source>
        <dbReference type="EMBL" id="VDN34723.1"/>
    </source>
</evidence>
<evidence type="ECO:0000313" key="2">
    <source>
        <dbReference type="Proteomes" id="UP000271098"/>
    </source>
</evidence>
<sequence>MQQGGGQMMRAVMIQQGSPYDQANYIVPAGAGTTMQRTSDPYGIPQAQTGVCFFFLPPAVFLPGFFSRKIFFHIKTE</sequence>
<proteinExistence type="predicted"/>
<name>A0A183EFW0_9BILA</name>
<dbReference type="EMBL" id="UYRT01089270">
    <property type="protein sequence ID" value="VDN34723.1"/>
    <property type="molecule type" value="Genomic_DNA"/>
</dbReference>
<evidence type="ECO:0000313" key="3">
    <source>
        <dbReference type="WBParaSite" id="GPUH_0001987601-mRNA-1"/>
    </source>
</evidence>
<organism evidence="3">
    <name type="scientific">Gongylonema pulchrum</name>
    <dbReference type="NCBI Taxonomy" id="637853"/>
    <lineage>
        <taxon>Eukaryota</taxon>
        <taxon>Metazoa</taxon>
        <taxon>Ecdysozoa</taxon>
        <taxon>Nematoda</taxon>
        <taxon>Chromadorea</taxon>
        <taxon>Rhabditida</taxon>
        <taxon>Spirurina</taxon>
        <taxon>Spiruromorpha</taxon>
        <taxon>Spiruroidea</taxon>
        <taxon>Gongylonematidae</taxon>
        <taxon>Gongylonema</taxon>
    </lineage>
</organism>
<gene>
    <name evidence="1" type="ORF">GPUH_LOCUS19851</name>
</gene>
<dbReference type="WBParaSite" id="GPUH_0001987601-mRNA-1">
    <property type="protein sequence ID" value="GPUH_0001987601-mRNA-1"/>
    <property type="gene ID" value="GPUH_0001987601"/>
</dbReference>
<reference evidence="3" key="1">
    <citation type="submission" date="2016-06" db="UniProtKB">
        <authorList>
            <consortium name="WormBaseParasite"/>
        </authorList>
    </citation>
    <scope>IDENTIFICATION</scope>
</reference>
<dbReference type="AlphaFoldDB" id="A0A183EFW0"/>
<accession>A0A183EFW0</accession>
<dbReference type="Proteomes" id="UP000271098">
    <property type="component" value="Unassembled WGS sequence"/>
</dbReference>
<reference evidence="1 2" key="2">
    <citation type="submission" date="2018-11" db="EMBL/GenBank/DDBJ databases">
        <authorList>
            <consortium name="Pathogen Informatics"/>
        </authorList>
    </citation>
    <scope>NUCLEOTIDE SEQUENCE [LARGE SCALE GENOMIC DNA]</scope>
</reference>
<protein>
    <submittedName>
        <fullName evidence="1 3">Uncharacterized protein</fullName>
    </submittedName>
</protein>